<keyword evidence="3 10" id="KW-0663">Pyridoxal phosphate</keyword>
<comment type="catalytic activity">
    <reaction evidence="6 10">
        <text>aldehydo-D-ribose 5-phosphate + D-glyceraldehyde 3-phosphate + L-glutamine = pyridoxal 5'-phosphate + L-glutamate + phosphate + 3 H2O + H(+)</text>
        <dbReference type="Rhea" id="RHEA:31507"/>
        <dbReference type="ChEBI" id="CHEBI:15377"/>
        <dbReference type="ChEBI" id="CHEBI:15378"/>
        <dbReference type="ChEBI" id="CHEBI:29985"/>
        <dbReference type="ChEBI" id="CHEBI:43474"/>
        <dbReference type="ChEBI" id="CHEBI:58273"/>
        <dbReference type="ChEBI" id="CHEBI:58359"/>
        <dbReference type="ChEBI" id="CHEBI:59776"/>
        <dbReference type="ChEBI" id="CHEBI:597326"/>
        <dbReference type="EC" id="4.3.3.6"/>
    </reaction>
</comment>
<comment type="pathway">
    <text evidence="10">Cofactor biosynthesis; pyridoxal 5'-phosphate biosynthesis.</text>
</comment>
<dbReference type="GO" id="GO:0006543">
    <property type="term" value="P:L-glutamine catabolic process"/>
    <property type="evidence" value="ECO:0007669"/>
    <property type="project" value="UniProtKB-UniRule"/>
</dbReference>
<feature type="binding site" evidence="10 12">
    <location>
        <begin position="45"/>
        <end position="47"/>
    </location>
    <ligand>
        <name>L-glutamine</name>
        <dbReference type="ChEBI" id="CHEBI:58359"/>
    </ligand>
</feature>
<organism evidence="13 14">
    <name type="scientific">Candidatus Kaiserbacteria bacterium RIFCSPLOWO2_01_FULL_54_24</name>
    <dbReference type="NCBI Taxonomy" id="1798515"/>
    <lineage>
        <taxon>Bacteria</taxon>
        <taxon>Candidatus Kaiseribacteriota</taxon>
    </lineage>
</organism>
<proteinExistence type="inferred from homology"/>
<dbReference type="PIRSF" id="PIRSF005639">
    <property type="entry name" value="Glut_amidoT_SNO"/>
    <property type="match status" value="1"/>
</dbReference>
<evidence type="ECO:0000256" key="9">
    <source>
        <dbReference type="ARBA" id="ARBA00064749"/>
    </source>
</evidence>
<feature type="binding site" evidence="10 12">
    <location>
        <position position="106"/>
    </location>
    <ligand>
        <name>L-glutamine</name>
        <dbReference type="ChEBI" id="CHEBI:58359"/>
    </ligand>
</feature>
<comment type="subunit">
    <text evidence="9 10">In the presence of PdxS, forms a dodecamer of heterodimers. Only shows activity in the heterodimer.</text>
</comment>
<feature type="binding site" evidence="10 12">
    <location>
        <begin position="135"/>
        <end position="136"/>
    </location>
    <ligand>
        <name>L-glutamine</name>
        <dbReference type="ChEBI" id="CHEBI:58359"/>
    </ligand>
</feature>
<dbReference type="EC" id="4.3.3.6" evidence="10"/>
<dbReference type="NCBIfam" id="TIGR03800">
    <property type="entry name" value="PLP_synth_Pdx2"/>
    <property type="match status" value="1"/>
</dbReference>
<dbReference type="GO" id="GO:1903600">
    <property type="term" value="C:glutaminase complex"/>
    <property type="evidence" value="ECO:0007669"/>
    <property type="project" value="TreeGrafter"/>
</dbReference>
<dbReference type="AlphaFoldDB" id="A0A1F6ESS2"/>
<evidence type="ECO:0000256" key="3">
    <source>
        <dbReference type="ARBA" id="ARBA00022898"/>
    </source>
</evidence>
<dbReference type="PANTHER" id="PTHR31559">
    <property type="entry name" value="PYRIDOXAL 5'-PHOSPHATE SYNTHASE SUBUNIT SNO"/>
    <property type="match status" value="1"/>
</dbReference>
<dbReference type="SUPFAM" id="SSF52317">
    <property type="entry name" value="Class I glutamine amidotransferase-like"/>
    <property type="match status" value="1"/>
</dbReference>
<dbReference type="GO" id="GO:0008614">
    <property type="term" value="P:pyridoxine metabolic process"/>
    <property type="evidence" value="ECO:0007669"/>
    <property type="project" value="TreeGrafter"/>
</dbReference>
<dbReference type="GO" id="GO:0016740">
    <property type="term" value="F:transferase activity"/>
    <property type="evidence" value="ECO:0007669"/>
    <property type="project" value="UniProtKB-KW"/>
</dbReference>
<dbReference type="InterPro" id="IPR029062">
    <property type="entry name" value="Class_I_gatase-like"/>
</dbReference>
<dbReference type="GO" id="GO:0004359">
    <property type="term" value="F:glutaminase activity"/>
    <property type="evidence" value="ECO:0007669"/>
    <property type="project" value="UniProtKB-UniRule"/>
</dbReference>
<evidence type="ECO:0000256" key="12">
    <source>
        <dbReference type="PIRSR" id="PIRSR005639-2"/>
    </source>
</evidence>
<comment type="similarity">
    <text evidence="1 10">Belongs to the glutaminase PdxT/SNO family.</text>
</comment>
<keyword evidence="2 10" id="KW-0378">Hydrolase</keyword>
<dbReference type="EMBL" id="MFMC01000044">
    <property type="protein sequence ID" value="OGG76706.1"/>
    <property type="molecule type" value="Genomic_DNA"/>
</dbReference>
<accession>A0A1F6ESS2</accession>
<comment type="caution">
    <text evidence="13">The sequence shown here is derived from an EMBL/GenBank/DDBJ whole genome shotgun (WGS) entry which is preliminary data.</text>
</comment>
<evidence type="ECO:0000256" key="6">
    <source>
        <dbReference type="ARBA" id="ARBA00047992"/>
    </source>
</evidence>
<reference evidence="13 14" key="1">
    <citation type="journal article" date="2016" name="Nat. Commun.">
        <title>Thousands of microbial genomes shed light on interconnected biogeochemical processes in an aquifer system.</title>
        <authorList>
            <person name="Anantharaman K."/>
            <person name="Brown C.T."/>
            <person name="Hug L.A."/>
            <person name="Sharon I."/>
            <person name="Castelle C.J."/>
            <person name="Probst A.J."/>
            <person name="Thomas B.C."/>
            <person name="Singh A."/>
            <person name="Wilkins M.J."/>
            <person name="Karaoz U."/>
            <person name="Brodie E.L."/>
            <person name="Williams K.H."/>
            <person name="Hubbard S.S."/>
            <person name="Banfield J.F."/>
        </authorList>
    </citation>
    <scope>NUCLEOTIDE SEQUENCE [LARGE SCALE GENOMIC DNA]</scope>
</reference>
<dbReference type="PROSITE" id="PS51130">
    <property type="entry name" value="PDXT_SNO_2"/>
    <property type="match status" value="1"/>
</dbReference>
<dbReference type="UniPathway" id="UPA00245"/>
<keyword evidence="4 10" id="KW-0315">Glutamine amidotransferase</keyword>
<dbReference type="Gene3D" id="3.40.50.880">
    <property type="match status" value="1"/>
</dbReference>
<dbReference type="HAMAP" id="MF_01615">
    <property type="entry name" value="PdxT"/>
    <property type="match status" value="1"/>
</dbReference>
<dbReference type="PROSITE" id="PS51273">
    <property type="entry name" value="GATASE_TYPE_1"/>
    <property type="match status" value="1"/>
</dbReference>
<name>A0A1F6ESS2_9BACT</name>
<sequence>MIGVLALQGDFREHLDVLARLGIPALPVKLPSELKVVDRLIIPGGESTTIGKLLVRFKLMQPIRARIKAGMPVWGSCAGAILLAKRMQGGTKSQPTVGVVDIVARRNAFGRQLDSFEIVLKMPKVSKRPVPVMFIRAPVFEKPGKKVEVLARLRGGKIVAAREGNILITAFHPELTGATALHSYFASL</sequence>
<dbReference type="Pfam" id="PF01174">
    <property type="entry name" value="SNO"/>
    <property type="match status" value="1"/>
</dbReference>
<dbReference type="GO" id="GO:0005829">
    <property type="term" value="C:cytosol"/>
    <property type="evidence" value="ECO:0007669"/>
    <property type="project" value="TreeGrafter"/>
</dbReference>
<evidence type="ECO:0000256" key="11">
    <source>
        <dbReference type="PIRSR" id="PIRSR005639-1"/>
    </source>
</evidence>
<dbReference type="PANTHER" id="PTHR31559:SF0">
    <property type="entry name" value="PYRIDOXAL 5'-PHOSPHATE SYNTHASE SUBUNIT SNO1-RELATED"/>
    <property type="match status" value="1"/>
</dbReference>
<evidence type="ECO:0000256" key="7">
    <source>
        <dbReference type="ARBA" id="ARBA00049534"/>
    </source>
</evidence>
<dbReference type="CDD" id="cd01749">
    <property type="entry name" value="GATase1_PB"/>
    <property type="match status" value="1"/>
</dbReference>
<dbReference type="PROSITE" id="PS01236">
    <property type="entry name" value="PDXT_SNO_1"/>
    <property type="match status" value="1"/>
</dbReference>
<dbReference type="FunFam" id="3.40.50.880:FF:000010">
    <property type="entry name" value="uncharacterized protein LOC100176842 isoform X2"/>
    <property type="match status" value="1"/>
</dbReference>
<evidence type="ECO:0000256" key="1">
    <source>
        <dbReference type="ARBA" id="ARBA00008345"/>
    </source>
</evidence>
<comment type="catalytic activity">
    <reaction evidence="7 10">
        <text>L-glutamine + H2O = L-glutamate + NH4(+)</text>
        <dbReference type="Rhea" id="RHEA:15889"/>
        <dbReference type="ChEBI" id="CHEBI:15377"/>
        <dbReference type="ChEBI" id="CHEBI:28938"/>
        <dbReference type="ChEBI" id="CHEBI:29985"/>
        <dbReference type="ChEBI" id="CHEBI:58359"/>
        <dbReference type="EC" id="3.5.1.2"/>
    </reaction>
</comment>
<comment type="function">
    <text evidence="8 10">Catalyzes the hydrolysis of glutamine to glutamate and ammonia as part of the biosynthesis of pyridoxal 5'-phosphate. The resulting ammonia molecule is channeled to the active site of PdxS.</text>
</comment>
<dbReference type="Proteomes" id="UP000177215">
    <property type="component" value="Unassembled WGS sequence"/>
</dbReference>
<protein>
    <recommendedName>
        <fullName evidence="10">Pyridoxal 5'-phosphate synthase subunit PdxT</fullName>
        <ecNumber evidence="10">4.3.3.6</ecNumber>
    </recommendedName>
    <alternativeName>
        <fullName evidence="10">Pdx2</fullName>
    </alternativeName>
    <alternativeName>
        <fullName evidence="10">Pyridoxal 5'-phosphate synthase glutaminase subunit</fullName>
        <ecNumber evidence="10">3.5.1.2</ecNumber>
    </alternativeName>
</protein>
<feature type="active site" description="Charge relay system" evidence="10 11">
    <location>
        <position position="174"/>
    </location>
</feature>
<dbReference type="GO" id="GO:0036381">
    <property type="term" value="F:pyridoxal 5'-phosphate synthase (glutamine hydrolysing) activity"/>
    <property type="evidence" value="ECO:0007669"/>
    <property type="project" value="UniProtKB-UniRule"/>
</dbReference>
<keyword evidence="5 10" id="KW-0456">Lyase</keyword>
<evidence type="ECO:0000256" key="4">
    <source>
        <dbReference type="ARBA" id="ARBA00022962"/>
    </source>
</evidence>
<gene>
    <name evidence="10" type="primary">pdxT</name>
    <name evidence="13" type="ORF">A3B35_03740</name>
</gene>
<feature type="active site" description="Nucleophile" evidence="10 11">
    <location>
        <position position="77"/>
    </location>
</feature>
<dbReference type="EC" id="3.5.1.2" evidence="10"/>
<keyword evidence="13" id="KW-0808">Transferase</keyword>
<evidence type="ECO:0000256" key="10">
    <source>
        <dbReference type="HAMAP-Rule" id="MF_01615"/>
    </source>
</evidence>
<dbReference type="GO" id="GO:0042823">
    <property type="term" value="P:pyridoxal phosphate biosynthetic process"/>
    <property type="evidence" value="ECO:0007669"/>
    <property type="project" value="UniProtKB-UniRule"/>
</dbReference>
<evidence type="ECO:0000256" key="5">
    <source>
        <dbReference type="ARBA" id="ARBA00023239"/>
    </source>
</evidence>
<dbReference type="STRING" id="1798515.A3B35_03740"/>
<evidence type="ECO:0000256" key="2">
    <source>
        <dbReference type="ARBA" id="ARBA00022801"/>
    </source>
</evidence>
<evidence type="ECO:0000313" key="13">
    <source>
        <dbReference type="EMBL" id="OGG76706.1"/>
    </source>
</evidence>
<dbReference type="InterPro" id="IPR002161">
    <property type="entry name" value="PdxT/SNO"/>
</dbReference>
<evidence type="ECO:0000313" key="14">
    <source>
        <dbReference type="Proteomes" id="UP000177215"/>
    </source>
</evidence>
<evidence type="ECO:0000256" key="8">
    <source>
        <dbReference type="ARBA" id="ARBA00054599"/>
    </source>
</evidence>
<dbReference type="InterPro" id="IPR021196">
    <property type="entry name" value="PdxT/SNO_CS"/>
</dbReference>
<feature type="active site" description="Charge relay system" evidence="10 11">
    <location>
        <position position="172"/>
    </location>
</feature>